<dbReference type="GO" id="GO:0006352">
    <property type="term" value="P:DNA-templated transcription initiation"/>
    <property type="evidence" value="ECO:0007669"/>
    <property type="project" value="InterPro"/>
</dbReference>
<dbReference type="InterPro" id="IPR013325">
    <property type="entry name" value="RNA_pol_sigma_r2"/>
</dbReference>
<dbReference type="Proteomes" id="UP000503640">
    <property type="component" value="Unassembled WGS sequence"/>
</dbReference>
<organism evidence="8 9">
    <name type="scientific">Anaeromyxobacter diazotrophicus</name>
    <dbReference type="NCBI Taxonomy" id="2590199"/>
    <lineage>
        <taxon>Bacteria</taxon>
        <taxon>Pseudomonadati</taxon>
        <taxon>Myxococcota</taxon>
        <taxon>Myxococcia</taxon>
        <taxon>Myxococcales</taxon>
        <taxon>Cystobacterineae</taxon>
        <taxon>Anaeromyxobacteraceae</taxon>
        <taxon>Anaeromyxobacter</taxon>
    </lineage>
</organism>
<evidence type="ECO:0000259" key="7">
    <source>
        <dbReference type="Pfam" id="PF04542"/>
    </source>
</evidence>
<dbReference type="InterPro" id="IPR014284">
    <property type="entry name" value="RNA_pol_sigma-70_dom"/>
</dbReference>
<dbReference type="EMBL" id="BJTG01000002">
    <property type="protein sequence ID" value="GEJ56421.1"/>
    <property type="molecule type" value="Genomic_DNA"/>
</dbReference>
<dbReference type="InterPro" id="IPR007627">
    <property type="entry name" value="RNA_pol_sigma70_r2"/>
</dbReference>
<dbReference type="InterPro" id="IPR036388">
    <property type="entry name" value="WH-like_DNA-bd_sf"/>
</dbReference>
<evidence type="ECO:0000313" key="8">
    <source>
        <dbReference type="EMBL" id="GEJ56421.1"/>
    </source>
</evidence>
<keyword evidence="5 6" id="KW-0804">Transcription</keyword>
<dbReference type="PROSITE" id="PS01063">
    <property type="entry name" value="SIGMA70_ECF"/>
    <property type="match status" value="1"/>
</dbReference>
<gene>
    <name evidence="8" type="ORF">AMYX_11620</name>
</gene>
<reference evidence="9" key="1">
    <citation type="journal article" date="2020" name="Appl. Environ. Microbiol.">
        <title>Diazotrophic Anaeromyxobacter Isolates from Soils.</title>
        <authorList>
            <person name="Masuda Y."/>
            <person name="Yamanaka H."/>
            <person name="Xu Z.X."/>
            <person name="Shiratori Y."/>
            <person name="Aono T."/>
            <person name="Amachi S."/>
            <person name="Senoo K."/>
            <person name="Itoh H."/>
        </authorList>
    </citation>
    <scope>NUCLEOTIDE SEQUENCE [LARGE SCALE GENOMIC DNA]</scope>
    <source>
        <strain evidence="9">R267</strain>
    </source>
</reference>
<evidence type="ECO:0000256" key="2">
    <source>
        <dbReference type="ARBA" id="ARBA00023015"/>
    </source>
</evidence>
<keyword evidence="4 6" id="KW-0238">DNA-binding</keyword>
<protein>
    <recommendedName>
        <fullName evidence="6">RNA polymerase sigma factor</fullName>
    </recommendedName>
</protein>
<dbReference type="Pfam" id="PF04542">
    <property type="entry name" value="Sigma70_r2"/>
    <property type="match status" value="1"/>
</dbReference>
<dbReference type="SUPFAM" id="SSF88946">
    <property type="entry name" value="Sigma2 domain of RNA polymerase sigma factors"/>
    <property type="match status" value="1"/>
</dbReference>
<keyword evidence="9" id="KW-1185">Reference proteome</keyword>
<sequence>MPGSPLRPPRPAAPDALAVAALVERAVAGDPAALRALYDRHRPAVHRLARGFAELDPDEAEDVVQETFVRAFRSLARLADRARFGAWLLAIARNRALTRLARHRASRQLAEELAQEPEAAAPEAEPLEEGVAAEVEVVRRVIAELPEGAEKETVRLFYLEGRLSAREIAERMGVGKSAITMRLERFRAKVKRRVLAEVARARGEGS</sequence>
<dbReference type="GO" id="GO:0003677">
    <property type="term" value="F:DNA binding"/>
    <property type="evidence" value="ECO:0007669"/>
    <property type="project" value="UniProtKB-KW"/>
</dbReference>
<dbReference type="RefSeq" id="WP_176063883.1">
    <property type="nucleotide sequence ID" value="NZ_BJTG01000002.1"/>
</dbReference>
<accession>A0A7I9VJ34</accession>
<dbReference type="NCBIfam" id="TIGR02937">
    <property type="entry name" value="sigma70-ECF"/>
    <property type="match status" value="1"/>
</dbReference>
<dbReference type="Gene3D" id="1.10.1740.10">
    <property type="match status" value="1"/>
</dbReference>
<proteinExistence type="inferred from homology"/>
<evidence type="ECO:0000256" key="4">
    <source>
        <dbReference type="ARBA" id="ARBA00023125"/>
    </source>
</evidence>
<dbReference type="Gene3D" id="1.10.10.10">
    <property type="entry name" value="Winged helix-like DNA-binding domain superfamily/Winged helix DNA-binding domain"/>
    <property type="match status" value="1"/>
</dbReference>
<evidence type="ECO:0000313" key="9">
    <source>
        <dbReference type="Proteomes" id="UP000503640"/>
    </source>
</evidence>
<dbReference type="AlphaFoldDB" id="A0A7I9VJ34"/>
<evidence type="ECO:0000256" key="1">
    <source>
        <dbReference type="ARBA" id="ARBA00010641"/>
    </source>
</evidence>
<name>A0A7I9VJ34_9BACT</name>
<dbReference type="InterPro" id="IPR013324">
    <property type="entry name" value="RNA_pol_sigma_r3/r4-like"/>
</dbReference>
<dbReference type="PANTHER" id="PTHR43133">
    <property type="entry name" value="RNA POLYMERASE ECF-TYPE SIGMA FACTO"/>
    <property type="match status" value="1"/>
</dbReference>
<keyword evidence="3 6" id="KW-0731">Sigma factor</keyword>
<dbReference type="SUPFAM" id="SSF88659">
    <property type="entry name" value="Sigma3 and sigma4 domains of RNA polymerase sigma factors"/>
    <property type="match status" value="1"/>
</dbReference>
<evidence type="ECO:0000256" key="3">
    <source>
        <dbReference type="ARBA" id="ARBA00023082"/>
    </source>
</evidence>
<evidence type="ECO:0000256" key="5">
    <source>
        <dbReference type="ARBA" id="ARBA00023163"/>
    </source>
</evidence>
<evidence type="ECO:0000256" key="6">
    <source>
        <dbReference type="RuleBase" id="RU000716"/>
    </source>
</evidence>
<keyword evidence="2 6" id="KW-0805">Transcription regulation</keyword>
<comment type="similarity">
    <text evidence="1 6">Belongs to the sigma-70 factor family. ECF subfamily.</text>
</comment>
<feature type="domain" description="RNA polymerase sigma-70 region 2" evidence="7">
    <location>
        <begin position="37"/>
        <end position="104"/>
    </location>
</feature>
<dbReference type="PANTHER" id="PTHR43133:SF51">
    <property type="entry name" value="RNA POLYMERASE SIGMA FACTOR"/>
    <property type="match status" value="1"/>
</dbReference>
<dbReference type="InterPro" id="IPR000838">
    <property type="entry name" value="RNA_pol_sigma70_ECF_CS"/>
</dbReference>
<dbReference type="InterPro" id="IPR039425">
    <property type="entry name" value="RNA_pol_sigma-70-like"/>
</dbReference>
<dbReference type="GO" id="GO:0016987">
    <property type="term" value="F:sigma factor activity"/>
    <property type="evidence" value="ECO:0007669"/>
    <property type="project" value="UniProtKB-KW"/>
</dbReference>
<comment type="caution">
    <text evidence="8">The sequence shown here is derived from an EMBL/GenBank/DDBJ whole genome shotgun (WGS) entry which is preliminary data.</text>
</comment>